<keyword evidence="7" id="KW-1185">Reference proteome</keyword>
<gene>
    <name evidence="6" type="primary">IES6</name>
    <name evidence="6" type="ORF">ATY40_BA7502916</name>
</gene>
<dbReference type="PANTHER" id="PTHR31200:SF1">
    <property type="entry name" value="INO80 COMPLEX SUBUNIT C"/>
    <property type="match status" value="1"/>
</dbReference>
<name>A0A1B2JA41_PICPA</name>
<evidence type="ECO:0000259" key="5">
    <source>
        <dbReference type="SMART" id="SM00993"/>
    </source>
</evidence>
<keyword evidence="2" id="KW-0805">Transcription regulation</keyword>
<comment type="subcellular location">
    <subcellularLocation>
        <location evidence="1">Nucleus</location>
    </subcellularLocation>
</comment>
<protein>
    <submittedName>
        <fullName evidence="6">BA75_02916T0</fullName>
    </submittedName>
</protein>
<dbReference type="Pfam" id="PF08265">
    <property type="entry name" value="YL1_C"/>
    <property type="match status" value="1"/>
</dbReference>
<accession>A0A1B2JA41</accession>
<evidence type="ECO:0000313" key="7">
    <source>
        <dbReference type="Proteomes" id="UP000094565"/>
    </source>
</evidence>
<keyword evidence="4" id="KW-0539">Nucleus</keyword>
<evidence type="ECO:0000256" key="4">
    <source>
        <dbReference type="ARBA" id="ARBA00023242"/>
    </source>
</evidence>
<dbReference type="InterPro" id="IPR029525">
    <property type="entry name" value="INO80C/Ies6"/>
</dbReference>
<keyword evidence="3" id="KW-0804">Transcription</keyword>
<reference evidence="6 7" key="1">
    <citation type="submission" date="2016-02" db="EMBL/GenBank/DDBJ databases">
        <title>Comparative genomic and transcriptomic foundation for Pichia pastoris.</title>
        <authorList>
            <person name="Love K.R."/>
            <person name="Shah K.A."/>
            <person name="Whittaker C.A."/>
            <person name="Wu J."/>
            <person name="Bartlett M.C."/>
            <person name="Ma D."/>
            <person name="Leeson R.L."/>
            <person name="Priest M."/>
            <person name="Young S.K."/>
            <person name="Love J.C."/>
        </authorList>
    </citation>
    <scope>NUCLEOTIDE SEQUENCE [LARGE SCALE GENOMIC DNA]</scope>
    <source>
        <strain evidence="6 7">ATCC 28485</strain>
    </source>
</reference>
<dbReference type="GO" id="GO:0031011">
    <property type="term" value="C:Ino80 complex"/>
    <property type="evidence" value="ECO:0007669"/>
    <property type="project" value="InterPro"/>
</dbReference>
<evidence type="ECO:0000256" key="3">
    <source>
        <dbReference type="ARBA" id="ARBA00023163"/>
    </source>
</evidence>
<proteinExistence type="predicted"/>
<dbReference type="Proteomes" id="UP000094565">
    <property type="component" value="Chromosome 2"/>
</dbReference>
<dbReference type="SMART" id="SM00993">
    <property type="entry name" value="YL1_C"/>
    <property type="match status" value="1"/>
</dbReference>
<dbReference type="PANTHER" id="PTHR31200">
    <property type="entry name" value="INO80 COMPLEX SUBUNIT C"/>
    <property type="match status" value="1"/>
</dbReference>
<evidence type="ECO:0000256" key="2">
    <source>
        <dbReference type="ARBA" id="ARBA00023015"/>
    </source>
</evidence>
<dbReference type="EMBL" id="CP014585">
    <property type="protein sequence ID" value="ANZ74871.1"/>
    <property type="molecule type" value="Genomic_DNA"/>
</dbReference>
<dbReference type="OrthoDB" id="49520at2759"/>
<sequence>MSQEELDRVSDMLAGPLPFKNPNWHRKKKYKPARQLINDEQKRINSKENRTFDEVNYFTVQAPPSLKPRKTYCDITGLPTSYRAPHSQIRFYNMEVYEVVKNMASGVDQQYLGLRGANVVLR</sequence>
<organism evidence="6 7">
    <name type="scientific">Komagataella pastoris</name>
    <name type="common">Yeast</name>
    <name type="synonym">Pichia pastoris</name>
    <dbReference type="NCBI Taxonomy" id="4922"/>
    <lineage>
        <taxon>Eukaryota</taxon>
        <taxon>Fungi</taxon>
        <taxon>Dikarya</taxon>
        <taxon>Ascomycota</taxon>
        <taxon>Saccharomycotina</taxon>
        <taxon>Pichiomycetes</taxon>
        <taxon>Pichiales</taxon>
        <taxon>Pichiaceae</taxon>
        <taxon>Komagataella</taxon>
    </lineage>
</organism>
<dbReference type="GO" id="GO:0006338">
    <property type="term" value="P:chromatin remodeling"/>
    <property type="evidence" value="ECO:0007669"/>
    <property type="project" value="InterPro"/>
</dbReference>
<feature type="domain" description="Vps72/YL1 C-terminal" evidence="5">
    <location>
        <begin position="71"/>
        <end position="100"/>
    </location>
</feature>
<evidence type="ECO:0000256" key="1">
    <source>
        <dbReference type="ARBA" id="ARBA00004123"/>
    </source>
</evidence>
<dbReference type="InterPro" id="IPR013272">
    <property type="entry name" value="Vps72/YL1_C"/>
</dbReference>
<evidence type="ECO:0000313" key="6">
    <source>
        <dbReference type="EMBL" id="ANZ74871.1"/>
    </source>
</evidence>
<dbReference type="AlphaFoldDB" id="A0A1B2JA41"/>